<keyword evidence="1" id="KW-1133">Transmembrane helix</keyword>
<dbReference type="NCBIfam" id="TIGR01167">
    <property type="entry name" value="LPXTG_anchor"/>
    <property type="match status" value="1"/>
</dbReference>
<keyword evidence="1" id="KW-0472">Membrane</keyword>
<evidence type="ECO:0000313" key="2">
    <source>
        <dbReference type="EMBL" id="RFC67959.1"/>
    </source>
</evidence>
<protein>
    <submittedName>
        <fullName evidence="2">LPXTG cell wall anchor domain-containing protein</fullName>
    </submittedName>
</protein>
<organism evidence="2 3">
    <name type="scientific">Mesorhizobium denitrificans</name>
    <dbReference type="NCBI Taxonomy" id="2294114"/>
    <lineage>
        <taxon>Bacteria</taxon>
        <taxon>Pseudomonadati</taxon>
        <taxon>Pseudomonadota</taxon>
        <taxon>Alphaproteobacteria</taxon>
        <taxon>Hyphomicrobiales</taxon>
        <taxon>Phyllobacteriaceae</taxon>
        <taxon>Mesorhizobium</taxon>
    </lineage>
</organism>
<feature type="transmembrane region" description="Helical" evidence="1">
    <location>
        <begin position="30"/>
        <end position="47"/>
    </location>
</feature>
<gene>
    <name evidence="2" type="ORF">DY251_10330</name>
</gene>
<keyword evidence="3" id="KW-1185">Reference proteome</keyword>
<keyword evidence="1" id="KW-0812">Transmembrane</keyword>
<proteinExistence type="predicted"/>
<evidence type="ECO:0000313" key="3">
    <source>
        <dbReference type="Proteomes" id="UP000262379"/>
    </source>
</evidence>
<dbReference type="EMBL" id="QURN01000006">
    <property type="protein sequence ID" value="RFC67959.1"/>
    <property type="molecule type" value="Genomic_DNA"/>
</dbReference>
<evidence type="ECO:0000256" key="1">
    <source>
        <dbReference type="SAM" id="Phobius"/>
    </source>
</evidence>
<comment type="caution">
    <text evidence="2">The sequence shown here is derived from an EMBL/GenBank/DDBJ whole genome shotgun (WGS) entry which is preliminary data.</text>
</comment>
<dbReference type="Proteomes" id="UP000262379">
    <property type="component" value="Unassembled WGS sequence"/>
</dbReference>
<accession>A0A371XFF7</accession>
<name>A0A371XFF7_9HYPH</name>
<sequence>MYIVPANAFGVIPPKGGDGGGSSHSAPGPILGLGIPALAIAGGYVLFRRRGKK</sequence>
<reference evidence="3" key="1">
    <citation type="submission" date="2018-08" db="EMBL/GenBank/DDBJ databases">
        <authorList>
            <person name="Im W.T."/>
        </authorList>
    </citation>
    <scope>NUCLEOTIDE SEQUENCE [LARGE SCALE GENOMIC DNA]</scope>
    <source>
        <strain evidence="3">LA-28</strain>
    </source>
</reference>
<dbReference type="AlphaFoldDB" id="A0A371XFF7"/>